<dbReference type="InParanoid" id="A0A371RLT8"/>
<name>A0A371RLT8_9PROT</name>
<accession>A0A371RLT8</accession>
<dbReference type="PANTHER" id="PTHR43805:SF1">
    <property type="entry name" value="GP-PDE DOMAIN-CONTAINING PROTEIN"/>
    <property type="match status" value="1"/>
</dbReference>
<dbReference type="OrthoDB" id="9795622at2"/>
<evidence type="ECO:0000313" key="3">
    <source>
        <dbReference type="Proteomes" id="UP000264589"/>
    </source>
</evidence>
<reference evidence="2 3" key="1">
    <citation type="submission" date="2018-08" db="EMBL/GenBank/DDBJ databases">
        <title>Parvularcula sp. SM1705, isolated from surface water of the South Sea China.</title>
        <authorList>
            <person name="Sun L."/>
        </authorList>
    </citation>
    <scope>NUCLEOTIDE SEQUENCE [LARGE SCALE GENOMIC DNA]</scope>
    <source>
        <strain evidence="2 3">SM1705</strain>
    </source>
</reference>
<dbReference type="EMBL" id="QUQO01000001">
    <property type="protein sequence ID" value="RFB06403.1"/>
    <property type="molecule type" value="Genomic_DNA"/>
</dbReference>
<sequence>MWSRIGIGLLMIIAALWTRNASLLAKPIGEDVKIIAHRGIHHTYSREGLTNQTCTATRIFPPEHDFIENTIPSFEASFAAGADVIELDIHPTTDGHFVVFHDWTLDCRTDGEGVTRRASLDYIKTLDAGYGYTADGGETFPLRGKGVGMIPSLTEVFEAFPDGQFLINFKSNDLEEGAAFAALMVAHPEWRERLWGVYGAPGPIEETLKALPGLRYFHKPALKACAKSYLLTGWTANVPADCRNRTLALPISHARLAWGWPRAFEARMTAAGSDIILMGEYGSGDPGTPGIDDPETLARVPDSFGGYIWTNRVEIIGPALKGEDAVWAGGRQ</sequence>
<dbReference type="Proteomes" id="UP000264589">
    <property type="component" value="Unassembled WGS sequence"/>
</dbReference>
<dbReference type="InterPro" id="IPR017946">
    <property type="entry name" value="PLC-like_Pdiesterase_TIM-brl"/>
</dbReference>
<proteinExistence type="predicted"/>
<dbReference type="SUPFAM" id="SSF51695">
    <property type="entry name" value="PLC-like phosphodiesterases"/>
    <property type="match status" value="1"/>
</dbReference>
<dbReference type="InterPro" id="IPR030395">
    <property type="entry name" value="GP_PDE_dom"/>
</dbReference>
<comment type="caution">
    <text evidence="2">The sequence shown here is derived from an EMBL/GenBank/DDBJ whole genome shotgun (WGS) entry which is preliminary data.</text>
</comment>
<evidence type="ECO:0000313" key="2">
    <source>
        <dbReference type="EMBL" id="RFB06403.1"/>
    </source>
</evidence>
<dbReference type="RefSeq" id="WP_116393037.1">
    <property type="nucleotide sequence ID" value="NZ_QUQO01000001.1"/>
</dbReference>
<dbReference type="GO" id="GO:0006629">
    <property type="term" value="P:lipid metabolic process"/>
    <property type="evidence" value="ECO:0007669"/>
    <property type="project" value="InterPro"/>
</dbReference>
<dbReference type="Gene3D" id="3.20.20.190">
    <property type="entry name" value="Phosphatidylinositol (PI) phosphodiesterase"/>
    <property type="match status" value="1"/>
</dbReference>
<dbReference type="Pfam" id="PF03009">
    <property type="entry name" value="GDPD"/>
    <property type="match status" value="1"/>
</dbReference>
<protein>
    <submittedName>
        <fullName evidence="2">Glycerophosphodiester phosphodiesterase</fullName>
    </submittedName>
</protein>
<gene>
    <name evidence="2" type="ORF">DX908_08540</name>
</gene>
<keyword evidence="3" id="KW-1185">Reference proteome</keyword>
<organism evidence="2 3">
    <name type="scientific">Parvularcula marina</name>
    <dbReference type="NCBI Taxonomy" id="2292771"/>
    <lineage>
        <taxon>Bacteria</taxon>
        <taxon>Pseudomonadati</taxon>
        <taxon>Pseudomonadota</taxon>
        <taxon>Alphaproteobacteria</taxon>
        <taxon>Parvularculales</taxon>
        <taxon>Parvularculaceae</taxon>
        <taxon>Parvularcula</taxon>
    </lineage>
</organism>
<dbReference type="PANTHER" id="PTHR43805">
    <property type="entry name" value="GLYCEROPHOSPHORYL DIESTER PHOSPHODIESTERASE"/>
    <property type="match status" value="1"/>
</dbReference>
<dbReference type="GO" id="GO:0008081">
    <property type="term" value="F:phosphoric diester hydrolase activity"/>
    <property type="evidence" value="ECO:0007669"/>
    <property type="project" value="InterPro"/>
</dbReference>
<dbReference type="AlphaFoldDB" id="A0A371RLT8"/>
<feature type="domain" description="GP-PDE" evidence="1">
    <location>
        <begin position="48"/>
        <end position="332"/>
    </location>
</feature>
<evidence type="ECO:0000259" key="1">
    <source>
        <dbReference type="PROSITE" id="PS51704"/>
    </source>
</evidence>
<dbReference type="PROSITE" id="PS51704">
    <property type="entry name" value="GP_PDE"/>
    <property type="match status" value="1"/>
</dbReference>